<evidence type="ECO:0000256" key="1">
    <source>
        <dbReference type="PROSITE-ProRule" id="PRU00169"/>
    </source>
</evidence>
<dbReference type="InterPro" id="IPR011006">
    <property type="entry name" value="CheY-like_superfamily"/>
</dbReference>
<evidence type="ECO:0000313" key="3">
    <source>
        <dbReference type="EMBL" id="RRB07838.1"/>
    </source>
</evidence>
<comment type="caution">
    <text evidence="1">Lacks conserved residue(s) required for the propagation of feature annotation.</text>
</comment>
<proteinExistence type="predicted"/>
<dbReference type="GO" id="GO:0000160">
    <property type="term" value="P:phosphorelay signal transduction system"/>
    <property type="evidence" value="ECO:0007669"/>
    <property type="project" value="InterPro"/>
</dbReference>
<dbReference type="EMBL" id="RQJO01000007">
    <property type="protein sequence ID" value="RRB07838.1"/>
    <property type="molecule type" value="Genomic_DNA"/>
</dbReference>
<dbReference type="OrthoDB" id="960879at2"/>
<dbReference type="Gene3D" id="3.40.50.2300">
    <property type="match status" value="1"/>
</dbReference>
<dbReference type="RefSeq" id="WP_124873329.1">
    <property type="nucleotide sequence ID" value="NZ_RQJO01000007.1"/>
</dbReference>
<reference evidence="3 4" key="1">
    <citation type="submission" date="2018-11" db="EMBL/GenBank/DDBJ databases">
        <authorList>
            <person name="Zhou Z."/>
            <person name="Wang G."/>
        </authorList>
    </citation>
    <scope>NUCLEOTIDE SEQUENCE [LARGE SCALE GENOMIC DNA]</scope>
    <source>
        <strain evidence="3 4">KCTC52004</strain>
    </source>
</reference>
<dbReference type="SUPFAM" id="SSF52172">
    <property type="entry name" value="CheY-like"/>
    <property type="match status" value="1"/>
</dbReference>
<accession>A0A3P1C3G3</accession>
<protein>
    <submittedName>
        <fullName evidence="3">Response regulator</fullName>
    </submittedName>
</protein>
<sequence>MRSRIRTRFFPSKIQPTLSPKITMKKKSRIYAVNSQNENQAATNLLIKLVDGTHMLKTFQDGACLVDNILYNQPPELIILNHQPPNPDAISILNTLKTMPELRAIPIVVWSSSATREDIQASYQAGANCFIELPDNSNEIVSKIELVYHYWFEVVILPKSTIFDNFL</sequence>
<name>A0A3P1C3G3_9BACT</name>
<keyword evidence="4" id="KW-1185">Reference proteome</keyword>
<dbReference type="InterPro" id="IPR001789">
    <property type="entry name" value="Sig_transdc_resp-reg_receiver"/>
</dbReference>
<dbReference type="PROSITE" id="PS50110">
    <property type="entry name" value="RESPONSE_REGULATORY"/>
    <property type="match status" value="1"/>
</dbReference>
<dbReference type="AlphaFoldDB" id="A0A3P1C3G3"/>
<comment type="caution">
    <text evidence="3">The sequence shown here is derived from an EMBL/GenBank/DDBJ whole genome shotgun (WGS) entry which is preliminary data.</text>
</comment>
<dbReference type="PANTHER" id="PTHR44520:SF2">
    <property type="entry name" value="RESPONSE REGULATOR RCP1"/>
    <property type="match status" value="1"/>
</dbReference>
<evidence type="ECO:0000259" key="2">
    <source>
        <dbReference type="PROSITE" id="PS50110"/>
    </source>
</evidence>
<dbReference type="InterPro" id="IPR052893">
    <property type="entry name" value="TCS_response_regulator"/>
</dbReference>
<feature type="domain" description="Response regulatory" evidence="2">
    <location>
        <begin position="29"/>
        <end position="148"/>
    </location>
</feature>
<gene>
    <name evidence="3" type="ORF">EHT25_08700</name>
</gene>
<organism evidence="3 4">
    <name type="scientific">Larkinella rosea</name>
    <dbReference type="NCBI Taxonomy" id="2025312"/>
    <lineage>
        <taxon>Bacteria</taxon>
        <taxon>Pseudomonadati</taxon>
        <taxon>Bacteroidota</taxon>
        <taxon>Cytophagia</taxon>
        <taxon>Cytophagales</taxon>
        <taxon>Spirosomataceae</taxon>
        <taxon>Larkinella</taxon>
    </lineage>
</organism>
<dbReference type="PANTHER" id="PTHR44520">
    <property type="entry name" value="RESPONSE REGULATOR RCP1-RELATED"/>
    <property type="match status" value="1"/>
</dbReference>
<dbReference type="Proteomes" id="UP000271925">
    <property type="component" value="Unassembled WGS sequence"/>
</dbReference>
<evidence type="ECO:0000313" key="4">
    <source>
        <dbReference type="Proteomes" id="UP000271925"/>
    </source>
</evidence>